<dbReference type="PANTHER" id="PTHR11003:SF346">
    <property type="entry name" value="POTASSIUM CHANNEL SUBFAMILY K MEMBER 18"/>
    <property type="match status" value="1"/>
</dbReference>
<dbReference type="RefSeq" id="XP_020843912.1">
    <property type="nucleotide sequence ID" value="XM_020988253.1"/>
</dbReference>
<keyword evidence="13" id="KW-1185">Reference proteome</keyword>
<evidence type="ECO:0000256" key="3">
    <source>
        <dbReference type="ARBA" id="ARBA00022692"/>
    </source>
</evidence>
<name>A0A6P5KEE8_PHACI</name>
<protein>
    <submittedName>
        <fullName evidence="14 15">Potassium channel subfamily K member 18 isoform X1</fullName>
    </submittedName>
</protein>
<evidence type="ECO:0000256" key="11">
    <source>
        <dbReference type="SAM" id="Phobius"/>
    </source>
</evidence>
<feature type="domain" description="Potassium channel" evidence="12">
    <location>
        <begin position="350"/>
        <end position="422"/>
    </location>
</feature>
<dbReference type="RefSeq" id="XP_020843910.1">
    <property type="nucleotide sequence ID" value="XM_020988251.1"/>
</dbReference>
<dbReference type="PANTHER" id="PTHR11003">
    <property type="entry name" value="POTASSIUM CHANNEL, SUBFAMILY K"/>
    <property type="match status" value="1"/>
</dbReference>
<evidence type="ECO:0000313" key="13">
    <source>
        <dbReference type="Proteomes" id="UP000515140"/>
    </source>
</evidence>
<dbReference type="GO" id="GO:0005886">
    <property type="term" value="C:plasma membrane"/>
    <property type="evidence" value="ECO:0007669"/>
    <property type="project" value="TreeGrafter"/>
</dbReference>
<dbReference type="GO" id="GO:0030322">
    <property type="term" value="P:stabilization of membrane potential"/>
    <property type="evidence" value="ECO:0007669"/>
    <property type="project" value="TreeGrafter"/>
</dbReference>
<dbReference type="InterPro" id="IPR003280">
    <property type="entry name" value="2pore_dom_K_chnl"/>
</dbReference>
<evidence type="ECO:0000313" key="14">
    <source>
        <dbReference type="RefSeq" id="XP_020843910.1"/>
    </source>
</evidence>
<keyword evidence="2 9" id="KW-0813">Transport</keyword>
<accession>A0A6P5KEE8</accession>
<keyword evidence="7 11" id="KW-0472">Membrane</keyword>
<keyword evidence="5 11" id="KW-1133">Transmembrane helix</keyword>
<feature type="transmembrane region" description="Helical" evidence="11">
    <location>
        <begin position="159"/>
        <end position="180"/>
    </location>
</feature>
<evidence type="ECO:0000256" key="9">
    <source>
        <dbReference type="RuleBase" id="RU003857"/>
    </source>
</evidence>
<sequence>MVPKEEQDAAEQSSYFPSPDKDTLQVPDAKECATRKFPYFPSTEKESLHLSRLPGFADETTSSKRNFCCRAFGNIFPHLFFISVMVIYAFLGAVLFRVIESGTNDSNVEFEAFLNELWTFCERNKAGSEKERKTSFMTVTKKMIQDEVKHDWLISSKDWSFMESLFFCCTVFTTVGYGNIYPRTRLGKIVCVLYALFGIPLMFLVMTTVGDILAWILSTIYSNYKNCHILNFILSQTRGHRNTNMNSDPSNHVLPHTEVEKSGHNFKVQKDNKTTRKHPKEQQNMELFEKIVRRENENMLYVTPQTQRSISCPELGENIKLYHSSHKSLRDVGKIVHHFDIPILIIACIVFAYISLGAAILPFWETRLDFVTAFYFCFITFTTIGFGDIELDNTSHFLLCSIYVIVGMEIVFITFKLLQDRLFHVYETIVIFVTKWEAD</sequence>
<dbReference type="KEGG" id="pcw:110209623"/>
<evidence type="ECO:0000256" key="2">
    <source>
        <dbReference type="ARBA" id="ARBA00022448"/>
    </source>
</evidence>
<proteinExistence type="inferred from homology"/>
<feature type="transmembrane region" description="Helical" evidence="11">
    <location>
        <begin position="341"/>
        <end position="363"/>
    </location>
</feature>
<dbReference type="Gene3D" id="1.10.287.70">
    <property type="match status" value="1"/>
</dbReference>
<dbReference type="GO" id="GO:0015271">
    <property type="term" value="F:outward rectifier potassium channel activity"/>
    <property type="evidence" value="ECO:0007669"/>
    <property type="project" value="TreeGrafter"/>
</dbReference>
<evidence type="ECO:0000256" key="6">
    <source>
        <dbReference type="ARBA" id="ARBA00023065"/>
    </source>
</evidence>
<dbReference type="Pfam" id="PF07885">
    <property type="entry name" value="Ion_trans_2"/>
    <property type="match status" value="2"/>
</dbReference>
<dbReference type="Proteomes" id="UP000515140">
    <property type="component" value="Unplaced"/>
</dbReference>
<evidence type="ECO:0000259" key="12">
    <source>
        <dbReference type="Pfam" id="PF07885"/>
    </source>
</evidence>
<feature type="transmembrane region" description="Helical" evidence="11">
    <location>
        <begin position="395"/>
        <end position="415"/>
    </location>
</feature>
<feature type="transmembrane region" description="Helical" evidence="11">
    <location>
        <begin position="192"/>
        <end position="216"/>
    </location>
</feature>
<evidence type="ECO:0000256" key="1">
    <source>
        <dbReference type="ARBA" id="ARBA00004141"/>
    </source>
</evidence>
<dbReference type="CTD" id="338567"/>
<comment type="similarity">
    <text evidence="9">Belongs to the two pore domain potassium channel (TC 1.A.1.8) family.</text>
</comment>
<dbReference type="RefSeq" id="XP_020843913.1">
    <property type="nucleotide sequence ID" value="XM_020988254.1"/>
</dbReference>
<feature type="domain" description="Potassium channel" evidence="12">
    <location>
        <begin position="156"/>
        <end position="213"/>
    </location>
</feature>
<keyword evidence="3 9" id="KW-0812">Transmembrane</keyword>
<evidence type="ECO:0000256" key="7">
    <source>
        <dbReference type="ARBA" id="ARBA00023136"/>
    </source>
</evidence>
<dbReference type="AlphaFoldDB" id="A0A6P5KEE8"/>
<feature type="transmembrane region" description="Helical" evidence="11">
    <location>
        <begin position="370"/>
        <end position="389"/>
    </location>
</feature>
<feature type="transmembrane region" description="Helical" evidence="11">
    <location>
        <begin position="79"/>
        <end position="99"/>
    </location>
</feature>
<keyword evidence="6 9" id="KW-0406">Ion transport</keyword>
<evidence type="ECO:0000256" key="4">
    <source>
        <dbReference type="ARBA" id="ARBA00022958"/>
    </source>
</evidence>
<comment type="subcellular location">
    <subcellularLocation>
        <location evidence="1">Membrane</location>
        <topology evidence="1">Multi-pass membrane protein</topology>
    </subcellularLocation>
</comment>
<evidence type="ECO:0000256" key="5">
    <source>
        <dbReference type="ARBA" id="ARBA00022989"/>
    </source>
</evidence>
<feature type="region of interest" description="Disordered" evidence="10">
    <location>
        <begin position="1"/>
        <end position="25"/>
    </location>
</feature>
<reference evidence="14 15" key="1">
    <citation type="submission" date="2025-04" db="UniProtKB">
        <authorList>
            <consortium name="RefSeq"/>
        </authorList>
    </citation>
    <scope>IDENTIFICATION</scope>
    <source>
        <tissue evidence="14 15">Spleen</tissue>
    </source>
</reference>
<dbReference type="InterPro" id="IPR013099">
    <property type="entry name" value="K_chnl_dom"/>
</dbReference>
<keyword evidence="4" id="KW-0630">Potassium</keyword>
<evidence type="ECO:0000256" key="8">
    <source>
        <dbReference type="ARBA" id="ARBA00023303"/>
    </source>
</evidence>
<evidence type="ECO:0000313" key="16">
    <source>
        <dbReference type="RefSeq" id="XP_020843913.1"/>
    </source>
</evidence>
<dbReference type="SUPFAM" id="SSF81324">
    <property type="entry name" value="Voltage-gated potassium channels"/>
    <property type="match status" value="2"/>
</dbReference>
<dbReference type="GeneID" id="110209623"/>
<evidence type="ECO:0000256" key="10">
    <source>
        <dbReference type="SAM" id="MobiDB-lite"/>
    </source>
</evidence>
<evidence type="ECO:0000313" key="15">
    <source>
        <dbReference type="RefSeq" id="XP_020843912.1"/>
    </source>
</evidence>
<organism evidence="13 16">
    <name type="scientific">Phascolarctos cinereus</name>
    <name type="common">Koala</name>
    <dbReference type="NCBI Taxonomy" id="38626"/>
    <lineage>
        <taxon>Eukaryota</taxon>
        <taxon>Metazoa</taxon>
        <taxon>Chordata</taxon>
        <taxon>Craniata</taxon>
        <taxon>Vertebrata</taxon>
        <taxon>Euteleostomi</taxon>
        <taxon>Mammalia</taxon>
        <taxon>Metatheria</taxon>
        <taxon>Diprotodontia</taxon>
        <taxon>Phascolarctidae</taxon>
        <taxon>Phascolarctos</taxon>
    </lineage>
</organism>
<dbReference type="GO" id="GO:0022841">
    <property type="term" value="F:potassium ion leak channel activity"/>
    <property type="evidence" value="ECO:0007669"/>
    <property type="project" value="TreeGrafter"/>
</dbReference>
<dbReference type="PRINTS" id="PR01333">
    <property type="entry name" value="2POREKCHANEL"/>
</dbReference>
<gene>
    <name evidence="14 15 16" type="primary">KCNK18</name>
</gene>
<keyword evidence="8 9" id="KW-0407">Ion channel</keyword>